<dbReference type="PANTHER" id="PTHR23517">
    <property type="entry name" value="RESISTANCE PROTEIN MDTM, PUTATIVE-RELATED-RELATED"/>
    <property type="match status" value="1"/>
</dbReference>
<dbReference type="InterPro" id="IPR036259">
    <property type="entry name" value="MFS_trans_sf"/>
</dbReference>
<dbReference type="Pfam" id="PF07690">
    <property type="entry name" value="MFS_1"/>
    <property type="match status" value="1"/>
</dbReference>
<comment type="subcellular location">
    <subcellularLocation>
        <location evidence="1">Cell membrane</location>
        <topology evidence="1">Multi-pass membrane protein</topology>
    </subcellularLocation>
</comment>
<evidence type="ECO:0000259" key="8">
    <source>
        <dbReference type="PROSITE" id="PS50850"/>
    </source>
</evidence>
<organism evidence="9 10">
    <name type="scientific">Ligilactobacillus apodemi DSM 16634 = JCM 16172</name>
    <dbReference type="NCBI Taxonomy" id="1423724"/>
    <lineage>
        <taxon>Bacteria</taxon>
        <taxon>Bacillati</taxon>
        <taxon>Bacillota</taxon>
        <taxon>Bacilli</taxon>
        <taxon>Lactobacillales</taxon>
        <taxon>Lactobacillaceae</taxon>
        <taxon>Ligilactobacillus</taxon>
    </lineage>
</organism>
<dbReference type="InterPro" id="IPR050171">
    <property type="entry name" value="MFS_Transporters"/>
</dbReference>
<evidence type="ECO:0000256" key="6">
    <source>
        <dbReference type="ARBA" id="ARBA00023136"/>
    </source>
</evidence>
<dbReference type="InterPro" id="IPR011701">
    <property type="entry name" value="MFS"/>
</dbReference>
<dbReference type="GO" id="GO:0022857">
    <property type="term" value="F:transmembrane transporter activity"/>
    <property type="evidence" value="ECO:0007669"/>
    <property type="project" value="InterPro"/>
</dbReference>
<dbReference type="Gene3D" id="1.20.1250.20">
    <property type="entry name" value="MFS general substrate transporter like domains"/>
    <property type="match status" value="2"/>
</dbReference>
<dbReference type="InterPro" id="IPR020846">
    <property type="entry name" value="MFS_dom"/>
</dbReference>
<feature type="transmembrane region" description="Helical" evidence="7">
    <location>
        <begin position="41"/>
        <end position="64"/>
    </location>
</feature>
<feature type="transmembrane region" description="Helical" evidence="7">
    <location>
        <begin position="76"/>
        <end position="94"/>
    </location>
</feature>
<keyword evidence="10" id="KW-1185">Reference proteome</keyword>
<dbReference type="GO" id="GO:0005886">
    <property type="term" value="C:plasma membrane"/>
    <property type="evidence" value="ECO:0007669"/>
    <property type="project" value="UniProtKB-SubCell"/>
</dbReference>
<evidence type="ECO:0000256" key="1">
    <source>
        <dbReference type="ARBA" id="ARBA00004651"/>
    </source>
</evidence>
<feature type="domain" description="Major facilitator superfamily (MFS) profile" evidence="8">
    <location>
        <begin position="7"/>
        <end position="393"/>
    </location>
</feature>
<keyword evidence="5 7" id="KW-1133">Transmembrane helix</keyword>
<evidence type="ECO:0000256" key="3">
    <source>
        <dbReference type="ARBA" id="ARBA00022475"/>
    </source>
</evidence>
<feature type="transmembrane region" description="Helical" evidence="7">
    <location>
        <begin position="209"/>
        <end position="230"/>
    </location>
</feature>
<dbReference type="Proteomes" id="UP000051324">
    <property type="component" value="Unassembled WGS sequence"/>
</dbReference>
<feature type="transmembrane region" description="Helical" evidence="7">
    <location>
        <begin position="7"/>
        <end position="29"/>
    </location>
</feature>
<keyword evidence="4 7" id="KW-0812">Transmembrane</keyword>
<dbReference type="STRING" id="1423724.FC32_GL001838"/>
<feature type="transmembrane region" description="Helical" evidence="7">
    <location>
        <begin position="305"/>
        <end position="327"/>
    </location>
</feature>
<accession>A0A0R1U7D1</accession>
<feature type="transmembrane region" description="Helical" evidence="7">
    <location>
        <begin position="133"/>
        <end position="156"/>
    </location>
</feature>
<reference evidence="9 10" key="1">
    <citation type="journal article" date="2015" name="Genome Announc.">
        <title>Expanding the biotechnology potential of lactobacilli through comparative genomics of 213 strains and associated genera.</title>
        <authorList>
            <person name="Sun Z."/>
            <person name="Harris H.M."/>
            <person name="McCann A."/>
            <person name="Guo C."/>
            <person name="Argimon S."/>
            <person name="Zhang W."/>
            <person name="Yang X."/>
            <person name="Jeffery I.B."/>
            <person name="Cooney J.C."/>
            <person name="Kagawa T.F."/>
            <person name="Liu W."/>
            <person name="Song Y."/>
            <person name="Salvetti E."/>
            <person name="Wrobel A."/>
            <person name="Rasinkangas P."/>
            <person name="Parkhill J."/>
            <person name="Rea M.C."/>
            <person name="O'Sullivan O."/>
            <person name="Ritari J."/>
            <person name="Douillard F.P."/>
            <person name="Paul Ross R."/>
            <person name="Yang R."/>
            <person name="Briner A.E."/>
            <person name="Felis G.E."/>
            <person name="de Vos W.M."/>
            <person name="Barrangou R."/>
            <person name="Klaenhammer T.R."/>
            <person name="Caufield P.W."/>
            <person name="Cui Y."/>
            <person name="Zhang H."/>
            <person name="O'Toole P.W."/>
        </authorList>
    </citation>
    <scope>NUCLEOTIDE SEQUENCE [LARGE SCALE GENOMIC DNA]</scope>
    <source>
        <strain evidence="9 10">DSM 16634</strain>
    </source>
</reference>
<evidence type="ECO:0000313" key="9">
    <source>
        <dbReference type="EMBL" id="KRL87219.1"/>
    </source>
</evidence>
<feature type="transmembrane region" description="Helical" evidence="7">
    <location>
        <begin position="339"/>
        <end position="362"/>
    </location>
</feature>
<comment type="caution">
    <text evidence="9">The sequence shown here is derived from an EMBL/GenBank/DDBJ whole genome shotgun (WGS) entry which is preliminary data.</text>
</comment>
<dbReference type="PANTHER" id="PTHR23517:SF10">
    <property type="entry name" value="MAJOR FACILITATOR SUPERFAMILY (MFS) PROFILE DOMAIN-CONTAINING PROTEIN"/>
    <property type="match status" value="1"/>
</dbReference>
<dbReference type="CDD" id="cd17329">
    <property type="entry name" value="MFS_MdtH_MDR_like"/>
    <property type="match status" value="1"/>
</dbReference>
<dbReference type="AlphaFoldDB" id="A0A0R1U7D1"/>
<feature type="transmembrane region" description="Helical" evidence="7">
    <location>
        <begin position="368"/>
        <end position="389"/>
    </location>
</feature>
<feature type="transmembrane region" description="Helical" evidence="7">
    <location>
        <begin position="162"/>
        <end position="179"/>
    </location>
</feature>
<feature type="transmembrane region" description="Helical" evidence="7">
    <location>
        <begin position="100"/>
        <end position="121"/>
    </location>
</feature>
<feature type="transmembrane region" description="Helical" evidence="7">
    <location>
        <begin position="250"/>
        <end position="270"/>
    </location>
</feature>
<evidence type="ECO:0000313" key="10">
    <source>
        <dbReference type="Proteomes" id="UP000051324"/>
    </source>
</evidence>
<keyword evidence="2" id="KW-0813">Transport</keyword>
<dbReference type="eggNOG" id="COG2814">
    <property type="taxonomic scope" value="Bacteria"/>
</dbReference>
<dbReference type="PROSITE" id="PS50850">
    <property type="entry name" value="MFS"/>
    <property type="match status" value="1"/>
</dbReference>
<dbReference type="RefSeq" id="WP_056957211.1">
    <property type="nucleotide sequence ID" value="NZ_AZFT01000006.1"/>
</dbReference>
<dbReference type="EMBL" id="AZFT01000006">
    <property type="protein sequence ID" value="KRL87219.1"/>
    <property type="molecule type" value="Genomic_DNA"/>
</dbReference>
<gene>
    <name evidence="9" type="ORF">FC32_GL001838</name>
</gene>
<protein>
    <submittedName>
        <fullName evidence="9">Major facilitator superfamily permease</fullName>
    </submittedName>
</protein>
<dbReference type="PATRIC" id="fig|1423724.4.peg.1915"/>
<dbReference type="SUPFAM" id="SSF103473">
    <property type="entry name" value="MFS general substrate transporter"/>
    <property type="match status" value="1"/>
</dbReference>
<evidence type="ECO:0000256" key="7">
    <source>
        <dbReference type="SAM" id="Phobius"/>
    </source>
</evidence>
<feature type="transmembrane region" description="Helical" evidence="7">
    <location>
        <begin position="282"/>
        <end position="299"/>
    </location>
</feature>
<keyword evidence="6 7" id="KW-0472">Membrane</keyword>
<name>A0A0R1U7D1_9LACO</name>
<evidence type="ECO:0000256" key="2">
    <source>
        <dbReference type="ARBA" id="ARBA00022448"/>
    </source>
</evidence>
<sequence>MAEKELRLNWLLCGSLIVSIGSSLLWPLTTIYLHNYLHQNLTTAGVVLFINSLALILGSYLGGIIYDRDRANVRRWLLLAIFLATLAVFLLIFFNGWPTFALLLLVDNFGGGVSTTLVNSLATGIKEKSSRQVFNLMYFMQNVGVVIGTLLVGFIVEIDIRWIFITNFVLFLFFLVIVYRHYYVPKAALSHVSPGQPTAQQVKRTPVRYVIVIFAILGLFFAIEAGYSQWQSNLSIYMESLGISVKNYGFLWTINGLVIVFGQPLLNKLLDDWLEVKLVNKIYLGASLFTLGFVTLLYAQTYVHFVVTMIIITLGEILTFPTIPALVDTLSTLGEKGKYQGAVSIFAALGRAIGPLVGGILIDGFSYQVLFLAMIGLMALATVNLLFVAKINLSKK</sequence>
<keyword evidence="3" id="KW-1003">Cell membrane</keyword>
<evidence type="ECO:0000256" key="5">
    <source>
        <dbReference type="ARBA" id="ARBA00022989"/>
    </source>
</evidence>
<proteinExistence type="predicted"/>
<evidence type="ECO:0000256" key="4">
    <source>
        <dbReference type="ARBA" id="ARBA00022692"/>
    </source>
</evidence>